<protein>
    <recommendedName>
        <fullName evidence="1">Aminoglycoside phosphotransferase domain-containing protein</fullName>
    </recommendedName>
</protein>
<organism evidence="2 3">
    <name type="scientific">Actinocatenispora thailandica</name>
    <dbReference type="NCBI Taxonomy" id="227318"/>
    <lineage>
        <taxon>Bacteria</taxon>
        <taxon>Bacillati</taxon>
        <taxon>Actinomycetota</taxon>
        <taxon>Actinomycetes</taxon>
        <taxon>Micromonosporales</taxon>
        <taxon>Micromonosporaceae</taxon>
        <taxon>Actinocatenispora</taxon>
    </lineage>
</organism>
<proteinExistence type="predicted"/>
<dbReference type="Gene3D" id="3.90.1200.10">
    <property type="match status" value="1"/>
</dbReference>
<name>A0A7R7DR38_9ACTN</name>
<dbReference type="CDD" id="cd05155">
    <property type="entry name" value="APH_ChoK_like_1"/>
    <property type="match status" value="1"/>
</dbReference>
<evidence type="ECO:0000259" key="1">
    <source>
        <dbReference type="Pfam" id="PF01636"/>
    </source>
</evidence>
<accession>A0A7R7DR38</accession>
<dbReference type="Pfam" id="PF01636">
    <property type="entry name" value="APH"/>
    <property type="match status" value="1"/>
</dbReference>
<dbReference type="InterPro" id="IPR011009">
    <property type="entry name" value="Kinase-like_dom_sf"/>
</dbReference>
<dbReference type="AlphaFoldDB" id="A0A7R7DR38"/>
<dbReference type="InterPro" id="IPR002575">
    <property type="entry name" value="Aminoglycoside_PTrfase"/>
</dbReference>
<feature type="domain" description="Aminoglycoside phosphotransferase" evidence="1">
    <location>
        <begin position="32"/>
        <end position="259"/>
    </location>
</feature>
<dbReference type="KEGG" id="atl:Athai_36790"/>
<dbReference type="InterPro" id="IPR051678">
    <property type="entry name" value="AGP_Transferase"/>
</dbReference>
<evidence type="ECO:0000313" key="3">
    <source>
        <dbReference type="Proteomes" id="UP000611640"/>
    </source>
</evidence>
<sequence>MQRMPAAEVPVSVELVRRLVAEQRPDLAGLDVAVLANGWDNLVCRLGDRLLVRLPRRAMAAELVAHEQRWLPELAPRLPLPVPAPVFAGRPGHGYPWPWSIVPYLPGRVAADTPPVSSAAAVALGGFLAALHTPAPPDAPPHASRGIPLARRAEGVADLLARLDDPSRRVAAAGLWQAVLEVPGWLGPPQWLHGDLHPANLLVERGALSAVLDFGDLTSGDPAGDLSVAWMLFDADHRSVFRAAYGAADDHTWQRARGWALVLGLVFVTFSVDNPTMAGIGERTLDAVLG</sequence>
<evidence type="ECO:0000313" key="2">
    <source>
        <dbReference type="EMBL" id="BCJ36176.1"/>
    </source>
</evidence>
<dbReference type="EMBL" id="AP023355">
    <property type="protein sequence ID" value="BCJ36176.1"/>
    <property type="molecule type" value="Genomic_DNA"/>
</dbReference>
<dbReference type="Proteomes" id="UP000611640">
    <property type="component" value="Chromosome"/>
</dbReference>
<gene>
    <name evidence="2" type="ORF">Athai_36790</name>
</gene>
<dbReference type="SUPFAM" id="SSF56112">
    <property type="entry name" value="Protein kinase-like (PK-like)"/>
    <property type="match status" value="1"/>
</dbReference>
<reference evidence="2 3" key="1">
    <citation type="submission" date="2020-08" db="EMBL/GenBank/DDBJ databases">
        <title>Whole genome shotgun sequence of Actinocatenispora thailandica NBRC 105041.</title>
        <authorList>
            <person name="Komaki H."/>
            <person name="Tamura T."/>
        </authorList>
    </citation>
    <scope>NUCLEOTIDE SEQUENCE [LARGE SCALE GENOMIC DNA]</scope>
    <source>
        <strain evidence="2 3">NBRC 105041</strain>
    </source>
</reference>
<keyword evidence="3" id="KW-1185">Reference proteome</keyword>
<dbReference type="PANTHER" id="PTHR21310:SF42">
    <property type="entry name" value="BIFUNCTIONAL AAC_APH"/>
    <property type="match status" value="1"/>
</dbReference>
<dbReference type="Gene3D" id="3.30.200.20">
    <property type="entry name" value="Phosphorylase Kinase, domain 1"/>
    <property type="match status" value="1"/>
</dbReference>
<dbReference type="PANTHER" id="PTHR21310">
    <property type="entry name" value="AMINOGLYCOSIDE PHOSPHOTRANSFERASE-RELATED-RELATED"/>
    <property type="match status" value="1"/>
</dbReference>